<dbReference type="InterPro" id="IPR016024">
    <property type="entry name" value="ARM-type_fold"/>
</dbReference>
<accession>A0AAU7CFJ6</accession>
<dbReference type="PROSITE" id="PS50077">
    <property type="entry name" value="HEAT_REPEAT"/>
    <property type="match status" value="1"/>
</dbReference>
<dbReference type="SUPFAM" id="SSF48371">
    <property type="entry name" value="ARM repeat"/>
    <property type="match status" value="1"/>
</dbReference>
<reference evidence="2" key="1">
    <citation type="submission" date="2024-05" db="EMBL/GenBank/DDBJ databases">
        <title>Planctomycetes of the genus Singulisphaera possess chitinolytic capabilities.</title>
        <authorList>
            <person name="Ivanova A."/>
        </authorList>
    </citation>
    <scope>NUCLEOTIDE SEQUENCE</scope>
    <source>
        <strain evidence="2">Ch08T</strain>
    </source>
</reference>
<dbReference type="SMART" id="SM00567">
    <property type="entry name" value="EZ_HEAT"/>
    <property type="match status" value="3"/>
</dbReference>
<dbReference type="EMBL" id="CP155447">
    <property type="protein sequence ID" value="XBH03912.1"/>
    <property type="molecule type" value="Genomic_DNA"/>
</dbReference>
<comment type="function">
    <text evidence="1">Catalyzes the hydroxylation of the N(6)-(4-aminobutyl)-L-lysine intermediate produced by deoxyhypusine synthase/DHPS on a critical lysine of the eukaryotic translation initiation factor 5A/eIF-5A. This is the second step of the post-translational modification of that lysine into an unusual amino acid residue named hypusine. Hypusination is unique to mature eIF-5A factor and is essential for its function.</text>
</comment>
<name>A0AAU7CFJ6_9BACT</name>
<dbReference type="Pfam" id="PF13646">
    <property type="entry name" value="HEAT_2"/>
    <property type="match status" value="2"/>
</dbReference>
<dbReference type="PANTHER" id="PTHR12697">
    <property type="entry name" value="PBS LYASE HEAT-LIKE PROTEIN"/>
    <property type="match status" value="1"/>
</dbReference>
<proteinExistence type="predicted"/>
<dbReference type="InterPro" id="IPR004155">
    <property type="entry name" value="PBS_lyase_HEAT"/>
</dbReference>
<dbReference type="GO" id="GO:0016491">
    <property type="term" value="F:oxidoreductase activity"/>
    <property type="evidence" value="ECO:0007669"/>
    <property type="project" value="TreeGrafter"/>
</dbReference>
<dbReference type="InterPro" id="IPR021133">
    <property type="entry name" value="HEAT_type_2"/>
</dbReference>
<sequence>MRCYRSRFGLSSLIALVAIFALVFWGVRTSNDLSPPHLWIRWLTETDVPRRRLAAEELGRGAGSVDVAAQALARAIRSNTDPETRRLSCVSLAKLLGRGGHETSLVAAVVAELVGALTDPTPSVRRAAAEALGELATDHASVLPALMKTARDNDQWVRGAAVGSLAYVTRRTQSSIGQSDIREWLVETADDPSDHVRESGIHAFWILNVKSPAVSRTMLTDSNVKARRMAVRAMGRHQGLASAVGDTLLTGLKDDDASVRAGAARALGGVTPPPGSARHDLVQLLSNSVPAVRQAARQSLELIKDSTFDTSVQSARENSP</sequence>
<gene>
    <name evidence="2" type="ORF">V5E97_37285</name>
</gene>
<organism evidence="2">
    <name type="scientific">Singulisphaera sp. Ch08</name>
    <dbReference type="NCBI Taxonomy" id="3120278"/>
    <lineage>
        <taxon>Bacteria</taxon>
        <taxon>Pseudomonadati</taxon>
        <taxon>Planctomycetota</taxon>
        <taxon>Planctomycetia</taxon>
        <taxon>Isosphaerales</taxon>
        <taxon>Isosphaeraceae</taxon>
        <taxon>Singulisphaera</taxon>
    </lineage>
</organism>
<evidence type="ECO:0000256" key="1">
    <source>
        <dbReference type="ARBA" id="ARBA00045876"/>
    </source>
</evidence>
<dbReference type="AlphaFoldDB" id="A0AAU7CFJ6"/>
<evidence type="ECO:0000313" key="2">
    <source>
        <dbReference type="EMBL" id="XBH03912.1"/>
    </source>
</evidence>
<dbReference type="Gene3D" id="1.25.10.10">
    <property type="entry name" value="Leucine-rich Repeat Variant"/>
    <property type="match status" value="2"/>
</dbReference>
<dbReference type="PANTHER" id="PTHR12697:SF38">
    <property type="entry name" value="PBS LYASE HEAT DOMAIN PROTEIN REPEAT-CONTAINING PROTEIN"/>
    <property type="match status" value="1"/>
</dbReference>
<dbReference type="RefSeq" id="WP_406696654.1">
    <property type="nucleotide sequence ID" value="NZ_CP155447.1"/>
</dbReference>
<protein>
    <submittedName>
        <fullName evidence="2">HEAT repeat domain-containing protein</fullName>
    </submittedName>
</protein>
<dbReference type="InterPro" id="IPR011989">
    <property type="entry name" value="ARM-like"/>
</dbReference>